<comment type="caution">
    <text evidence="5">The sequence shown here is derived from an EMBL/GenBank/DDBJ whole genome shotgun (WGS) entry which is preliminary data.</text>
</comment>
<keyword evidence="2" id="KW-0285">Flavoprotein</keyword>
<keyword evidence="3" id="KW-0274">FAD</keyword>
<dbReference type="GO" id="GO:0018677">
    <property type="term" value="F:pentachlorophenol monooxygenase activity"/>
    <property type="evidence" value="ECO:0007669"/>
    <property type="project" value="UniProtKB-EC"/>
</dbReference>
<organism evidence="5 6">
    <name type="scientific">Crossiella cryophila</name>
    <dbReference type="NCBI Taxonomy" id="43355"/>
    <lineage>
        <taxon>Bacteria</taxon>
        <taxon>Bacillati</taxon>
        <taxon>Actinomycetota</taxon>
        <taxon>Actinomycetes</taxon>
        <taxon>Pseudonocardiales</taxon>
        <taxon>Pseudonocardiaceae</taxon>
        <taxon>Crossiella</taxon>
    </lineage>
</organism>
<dbReference type="EMBL" id="JACHMH010000001">
    <property type="protein sequence ID" value="MBB4674251.1"/>
    <property type="molecule type" value="Genomic_DNA"/>
</dbReference>
<keyword evidence="5" id="KW-0503">Monooxygenase</keyword>
<dbReference type="SUPFAM" id="SSF51905">
    <property type="entry name" value="FAD/NAD(P)-binding domain"/>
    <property type="match status" value="1"/>
</dbReference>
<gene>
    <name evidence="5" type="ORF">HNR67_000369</name>
</gene>
<evidence type="ECO:0000313" key="5">
    <source>
        <dbReference type="EMBL" id="MBB4674251.1"/>
    </source>
</evidence>
<evidence type="ECO:0000256" key="2">
    <source>
        <dbReference type="ARBA" id="ARBA00022630"/>
    </source>
</evidence>
<proteinExistence type="predicted"/>
<dbReference type="PANTHER" id="PTHR43004:SF19">
    <property type="entry name" value="BINDING MONOOXYGENASE, PUTATIVE (JCVI)-RELATED"/>
    <property type="match status" value="1"/>
</dbReference>
<keyword evidence="6" id="KW-1185">Reference proteome</keyword>
<dbReference type="PRINTS" id="PR00420">
    <property type="entry name" value="RNGMNOXGNASE"/>
</dbReference>
<dbReference type="EC" id="1.14.13.127" evidence="5"/>
<dbReference type="Gene3D" id="3.30.70.2450">
    <property type="match status" value="1"/>
</dbReference>
<dbReference type="InterPro" id="IPR036188">
    <property type="entry name" value="FAD/NAD-bd_sf"/>
</dbReference>
<keyword evidence="5" id="KW-0560">Oxidoreductase</keyword>
<name>A0A7W7C6F2_9PSEU</name>
<dbReference type="Gene3D" id="3.50.50.60">
    <property type="entry name" value="FAD/NAD(P)-binding domain"/>
    <property type="match status" value="1"/>
</dbReference>
<dbReference type="InterPro" id="IPR050641">
    <property type="entry name" value="RIFMO-like"/>
</dbReference>
<accession>A0A7W7C6F2</accession>
<dbReference type="AlphaFoldDB" id="A0A7W7C6F2"/>
<evidence type="ECO:0000256" key="3">
    <source>
        <dbReference type="ARBA" id="ARBA00022827"/>
    </source>
</evidence>
<dbReference type="Gene3D" id="3.40.30.120">
    <property type="match status" value="1"/>
</dbReference>
<comment type="cofactor">
    <cofactor evidence="1">
        <name>FAD</name>
        <dbReference type="ChEBI" id="CHEBI:57692"/>
    </cofactor>
</comment>
<evidence type="ECO:0000313" key="6">
    <source>
        <dbReference type="Proteomes" id="UP000533598"/>
    </source>
</evidence>
<dbReference type="Proteomes" id="UP000533598">
    <property type="component" value="Unassembled WGS sequence"/>
</dbReference>
<evidence type="ECO:0000259" key="4">
    <source>
        <dbReference type="Pfam" id="PF01494"/>
    </source>
</evidence>
<dbReference type="RefSeq" id="WP_185000280.1">
    <property type="nucleotide sequence ID" value="NZ_BAAAUI010000011.1"/>
</dbReference>
<sequence length="514" mass="55788">MSAECVLVVGGGPVGLMGALLLARAGVPSIVLEAAPRRSAVGSRSICVQGDVLDILERVGLGQRVAEAGVTWHTGRTYYREHEVLTVRLPHRPGFPPFVNLPQTDLERLLDERVAAEPLITVHLAHKVVGLSQNRDSVEVTVAAPVGERTFRGSHCLAADGPRSLVRQLLDLPFQGYSFRDKFLIADICAPLTHAAERRFYFDPPANPGRQVLVHPQPNGRWRIDWQVPDDFDLTEQRANGGLETLVRSVVGDADYELEWASVYRFHQRCVPAMRIGRVLLAGDAAHVMSPFGARGLNSGIADAENAAWKIAFDRAGWGGPVLLHSYDAERRAAARENLRVTGETMRFLVPRTGAEQAYRRDVLERSVREAAARAKIDSGKLAEPFYYLDSPLTTPAQPTEISAFPRDPGEARPPLPGVLCPDAPLTGHGRLRPHFGPEFHLLTVASRPRIPKGPPVHVQPLEEASDGGALAEALRMPPGSAALVRPDGHLAAVLRAGDLGAGLVSALRRATGW</sequence>
<evidence type="ECO:0000256" key="1">
    <source>
        <dbReference type="ARBA" id="ARBA00001974"/>
    </source>
</evidence>
<reference evidence="5 6" key="1">
    <citation type="submission" date="2020-08" db="EMBL/GenBank/DDBJ databases">
        <title>Sequencing the genomes of 1000 actinobacteria strains.</title>
        <authorList>
            <person name="Klenk H.-P."/>
        </authorList>
    </citation>
    <scope>NUCLEOTIDE SEQUENCE [LARGE SCALE GENOMIC DNA]</scope>
    <source>
        <strain evidence="5 6">DSM 44230</strain>
    </source>
</reference>
<dbReference type="GO" id="GO:0008688">
    <property type="term" value="F:3-(3-hydroxyphenyl)propionate hydroxylase activity"/>
    <property type="evidence" value="ECO:0007669"/>
    <property type="project" value="UniProtKB-EC"/>
</dbReference>
<dbReference type="PANTHER" id="PTHR43004">
    <property type="entry name" value="TRK SYSTEM POTASSIUM UPTAKE PROTEIN"/>
    <property type="match status" value="1"/>
</dbReference>
<dbReference type="NCBIfam" id="NF006002">
    <property type="entry name" value="PRK08132.1"/>
    <property type="match status" value="1"/>
</dbReference>
<dbReference type="InterPro" id="IPR002938">
    <property type="entry name" value="FAD-bd"/>
</dbReference>
<feature type="domain" description="FAD-binding" evidence="4">
    <location>
        <begin position="6"/>
        <end position="340"/>
    </location>
</feature>
<dbReference type="EC" id="1.14.13.50" evidence="5"/>
<protein>
    <submittedName>
        <fullName evidence="5">Pentachlorophenol monooxygenase/3-(3-hydroxy-phenyl)propionate hydroxylase</fullName>
        <ecNumber evidence="5">1.14.13.127</ecNumber>
        <ecNumber evidence="5">1.14.13.50</ecNumber>
    </submittedName>
</protein>
<dbReference type="GO" id="GO:0071949">
    <property type="term" value="F:FAD binding"/>
    <property type="evidence" value="ECO:0007669"/>
    <property type="project" value="InterPro"/>
</dbReference>
<dbReference type="Pfam" id="PF01494">
    <property type="entry name" value="FAD_binding_3"/>
    <property type="match status" value="1"/>
</dbReference>